<dbReference type="Proteomes" id="UP000280066">
    <property type="component" value="Unassembled WGS sequence"/>
</dbReference>
<dbReference type="AlphaFoldDB" id="A0A3R9P7B4"/>
<protein>
    <submittedName>
        <fullName evidence="3">Superinfection immunity protein</fullName>
    </submittedName>
</protein>
<proteinExistence type="predicted"/>
<feature type="transmembrane region" description="Helical" evidence="1">
    <location>
        <begin position="52"/>
        <end position="73"/>
    </location>
</feature>
<feature type="domain" description="SHOCT" evidence="2">
    <location>
        <begin position="94"/>
        <end position="120"/>
    </location>
</feature>
<keyword evidence="4" id="KW-1185">Reference proteome</keyword>
<dbReference type="InterPro" id="IPR018649">
    <property type="entry name" value="SHOCT"/>
</dbReference>
<feature type="transmembrane region" description="Helical" evidence="1">
    <location>
        <begin position="20"/>
        <end position="40"/>
    </location>
</feature>
<dbReference type="OrthoDB" id="9814116at2"/>
<dbReference type="InterPro" id="IPR016410">
    <property type="entry name" value="Phage_imm"/>
</dbReference>
<dbReference type="Pfam" id="PF09851">
    <property type="entry name" value="SHOCT"/>
    <property type="match status" value="1"/>
</dbReference>
<reference evidence="3 4" key="1">
    <citation type="submission" date="2018-12" db="EMBL/GenBank/DDBJ databases">
        <authorList>
            <person name="Feng G."/>
            <person name="Zhu H."/>
        </authorList>
    </citation>
    <scope>NUCLEOTIDE SEQUENCE [LARGE SCALE GENOMIC DNA]</scope>
    <source>
        <strain evidence="3 4">9PBR-2</strain>
    </source>
</reference>
<dbReference type="RefSeq" id="WP_125432537.1">
    <property type="nucleotide sequence ID" value="NZ_RWIS01000011.1"/>
</dbReference>
<sequence>MSSLAFYTASLLLTAYDVGYLLGRFLGFILVGILYFLPTVLARKKSKSTQIFLLNLLAGWTGIGWIGALIWALSSDKAQPMPVRIVGSASVANELANLQALRDNGSLSEEEFHQQRQRLLNQPN</sequence>
<gene>
    <name evidence="3" type="ORF">EI290_16250</name>
</gene>
<evidence type="ECO:0000259" key="2">
    <source>
        <dbReference type="Pfam" id="PF09851"/>
    </source>
</evidence>
<evidence type="ECO:0000313" key="3">
    <source>
        <dbReference type="EMBL" id="RSK29885.1"/>
    </source>
</evidence>
<keyword evidence="1" id="KW-0472">Membrane</keyword>
<dbReference type="Pfam" id="PF14373">
    <property type="entry name" value="Imm_superinfect"/>
    <property type="match status" value="1"/>
</dbReference>
<keyword evidence="1" id="KW-1133">Transmembrane helix</keyword>
<organism evidence="3 4">
    <name type="scientific">Hymenobacter metallilatus</name>
    <dbReference type="NCBI Taxonomy" id="2493666"/>
    <lineage>
        <taxon>Bacteria</taxon>
        <taxon>Pseudomonadati</taxon>
        <taxon>Bacteroidota</taxon>
        <taxon>Cytophagia</taxon>
        <taxon>Cytophagales</taxon>
        <taxon>Hymenobacteraceae</taxon>
        <taxon>Hymenobacter</taxon>
    </lineage>
</organism>
<dbReference type="EMBL" id="RWIS01000011">
    <property type="protein sequence ID" value="RSK29885.1"/>
    <property type="molecule type" value="Genomic_DNA"/>
</dbReference>
<evidence type="ECO:0000256" key="1">
    <source>
        <dbReference type="SAM" id="Phobius"/>
    </source>
</evidence>
<name>A0A3R9P7B4_9BACT</name>
<evidence type="ECO:0000313" key="4">
    <source>
        <dbReference type="Proteomes" id="UP000280066"/>
    </source>
</evidence>
<accession>A0A3R9P7B4</accession>
<keyword evidence="1" id="KW-0812">Transmembrane</keyword>
<comment type="caution">
    <text evidence="3">The sequence shown here is derived from an EMBL/GenBank/DDBJ whole genome shotgun (WGS) entry which is preliminary data.</text>
</comment>